<dbReference type="InParanoid" id="A0A1J7I9H1"/>
<gene>
    <name evidence="1" type="ORF">CONLIGDRAFT_685921</name>
</gene>
<evidence type="ECO:0000313" key="1">
    <source>
        <dbReference type="EMBL" id="OIW24303.1"/>
    </source>
</evidence>
<dbReference type="OrthoDB" id="4707307at2759"/>
<proteinExistence type="predicted"/>
<dbReference type="EMBL" id="KV875104">
    <property type="protein sequence ID" value="OIW24303.1"/>
    <property type="molecule type" value="Genomic_DNA"/>
</dbReference>
<accession>A0A1J7I9H1</accession>
<evidence type="ECO:0000313" key="2">
    <source>
        <dbReference type="Proteomes" id="UP000182658"/>
    </source>
</evidence>
<protein>
    <submittedName>
        <fullName evidence="1">Uncharacterized protein</fullName>
    </submittedName>
</protein>
<name>A0A1J7I9H1_9PEZI</name>
<keyword evidence="2" id="KW-1185">Reference proteome</keyword>
<dbReference type="Proteomes" id="UP000182658">
    <property type="component" value="Unassembled WGS sequence"/>
</dbReference>
<dbReference type="AlphaFoldDB" id="A0A1J7I9H1"/>
<organism evidence="1 2">
    <name type="scientific">Coniochaeta ligniaria NRRL 30616</name>
    <dbReference type="NCBI Taxonomy" id="1408157"/>
    <lineage>
        <taxon>Eukaryota</taxon>
        <taxon>Fungi</taxon>
        <taxon>Dikarya</taxon>
        <taxon>Ascomycota</taxon>
        <taxon>Pezizomycotina</taxon>
        <taxon>Sordariomycetes</taxon>
        <taxon>Sordariomycetidae</taxon>
        <taxon>Coniochaetales</taxon>
        <taxon>Coniochaetaceae</taxon>
        <taxon>Coniochaeta</taxon>
    </lineage>
</organism>
<reference evidence="1 2" key="1">
    <citation type="submission" date="2016-10" db="EMBL/GenBank/DDBJ databases">
        <title>Draft genome sequence of Coniochaeta ligniaria NRRL30616, a lignocellulolytic fungus for bioabatement of inhibitors in plant biomass hydrolysates.</title>
        <authorList>
            <consortium name="DOE Joint Genome Institute"/>
            <person name="Jimenez D.J."/>
            <person name="Hector R.E."/>
            <person name="Riley R."/>
            <person name="Sun H."/>
            <person name="Grigoriev I.V."/>
            <person name="Van Elsas J.D."/>
            <person name="Nichols N.N."/>
        </authorList>
    </citation>
    <scope>NUCLEOTIDE SEQUENCE [LARGE SCALE GENOMIC DNA]</scope>
    <source>
        <strain evidence="1 2">NRRL 30616</strain>
    </source>
</reference>
<sequence length="272" mass="30528">MTSRREIKPGNDRPSFASFGLPARQQRAYSYNPYNSPFETDPYYTCFKLSDVGQLNPGFPELQDLRRNSDIKTLVFTDVMAFEERLASFTSDSNRYQELDPQSVRYLISASVLISWNGDLTAQDRRGLRNGGGLPVVIVALRQQLSLDSAKVTMVTATIKFTEENLHLSDVAGFDGNPDHNQVSTFEQTKPWQTGPLDEANDAWQAVVTPIYSFMGPRDPVISSTSELSERRLTGAILDHMAPMETDIPMEAGTAMDDRIAMMGETSWRQRL</sequence>